<keyword evidence="3" id="KW-1185">Reference proteome</keyword>
<protein>
    <submittedName>
        <fullName evidence="2">Uncharacterized protein</fullName>
    </submittedName>
</protein>
<dbReference type="AlphaFoldDB" id="A0AAN7UWY4"/>
<feature type="region of interest" description="Disordered" evidence="1">
    <location>
        <begin position="86"/>
        <end position="109"/>
    </location>
</feature>
<dbReference type="Proteomes" id="UP001305414">
    <property type="component" value="Unassembled WGS sequence"/>
</dbReference>
<sequence>MAAYGDGKLKDSYNTQHTTQGGQEEGGRGVVSSVLSGDTAAEMAQQWGQVKSSGEDKVSVDYDGPLWFGLAALCINEQYEYRPLPRSSPCLLETPAQDVPRHKDLRKDS</sequence>
<feature type="compositionally biased region" description="Basic and acidic residues" evidence="1">
    <location>
        <begin position="99"/>
        <end position="109"/>
    </location>
</feature>
<proteinExistence type="predicted"/>
<accession>A0AAN7UWY4</accession>
<name>A0AAN7UWY4_9PEZI</name>
<evidence type="ECO:0000256" key="1">
    <source>
        <dbReference type="SAM" id="MobiDB-lite"/>
    </source>
</evidence>
<comment type="caution">
    <text evidence="2">The sequence shown here is derived from an EMBL/GenBank/DDBJ whole genome shotgun (WGS) entry which is preliminary data.</text>
</comment>
<reference evidence="2 3" key="1">
    <citation type="submission" date="2023-10" db="EMBL/GenBank/DDBJ databases">
        <title>Draft genome sequence of Xylaria bambusicola isolate GMP-LS, the root and basal stem rot pathogen of sugarcane in Indonesia.</title>
        <authorList>
            <person name="Selvaraj P."/>
            <person name="Muralishankar V."/>
            <person name="Muruganantham S."/>
            <person name="Sp S."/>
            <person name="Haryani S."/>
            <person name="Lau K.J.X."/>
            <person name="Naqvi N.I."/>
        </authorList>
    </citation>
    <scope>NUCLEOTIDE SEQUENCE [LARGE SCALE GENOMIC DNA]</scope>
    <source>
        <strain evidence="2">GMP-LS</strain>
    </source>
</reference>
<feature type="region of interest" description="Disordered" evidence="1">
    <location>
        <begin position="1"/>
        <end position="35"/>
    </location>
</feature>
<evidence type="ECO:0000313" key="2">
    <source>
        <dbReference type="EMBL" id="KAK5634938.1"/>
    </source>
</evidence>
<dbReference type="EMBL" id="JAWHQM010000046">
    <property type="protein sequence ID" value="KAK5634938.1"/>
    <property type="molecule type" value="Genomic_DNA"/>
</dbReference>
<gene>
    <name evidence="2" type="ORF">RRF57_010650</name>
</gene>
<organism evidence="2 3">
    <name type="scientific">Xylaria bambusicola</name>
    <dbReference type="NCBI Taxonomy" id="326684"/>
    <lineage>
        <taxon>Eukaryota</taxon>
        <taxon>Fungi</taxon>
        <taxon>Dikarya</taxon>
        <taxon>Ascomycota</taxon>
        <taxon>Pezizomycotina</taxon>
        <taxon>Sordariomycetes</taxon>
        <taxon>Xylariomycetidae</taxon>
        <taxon>Xylariales</taxon>
        <taxon>Xylariaceae</taxon>
        <taxon>Xylaria</taxon>
    </lineage>
</organism>
<evidence type="ECO:0000313" key="3">
    <source>
        <dbReference type="Proteomes" id="UP001305414"/>
    </source>
</evidence>